<keyword evidence="2" id="KW-1185">Reference proteome</keyword>
<reference evidence="1 2" key="1">
    <citation type="journal article" date="2021" name="Elife">
        <title>Chloroplast acquisition without the gene transfer in kleptoplastic sea slugs, Plakobranchus ocellatus.</title>
        <authorList>
            <person name="Maeda T."/>
            <person name="Takahashi S."/>
            <person name="Yoshida T."/>
            <person name="Shimamura S."/>
            <person name="Takaki Y."/>
            <person name="Nagai Y."/>
            <person name="Toyoda A."/>
            <person name="Suzuki Y."/>
            <person name="Arimoto A."/>
            <person name="Ishii H."/>
            <person name="Satoh N."/>
            <person name="Nishiyama T."/>
            <person name="Hasebe M."/>
            <person name="Maruyama T."/>
            <person name="Minagawa J."/>
            <person name="Obokata J."/>
            <person name="Shigenobu S."/>
        </authorList>
    </citation>
    <scope>NUCLEOTIDE SEQUENCE [LARGE SCALE GENOMIC DNA]</scope>
</reference>
<proteinExistence type="predicted"/>
<accession>A0AAV4IMZ9</accession>
<protein>
    <submittedName>
        <fullName evidence="1">Uncharacterized protein</fullName>
    </submittedName>
</protein>
<dbReference type="EMBL" id="BMAT01013356">
    <property type="protein sequence ID" value="GFS11079.1"/>
    <property type="molecule type" value="Genomic_DNA"/>
</dbReference>
<dbReference type="Proteomes" id="UP000762676">
    <property type="component" value="Unassembled WGS sequence"/>
</dbReference>
<organism evidence="1 2">
    <name type="scientific">Elysia marginata</name>
    <dbReference type="NCBI Taxonomy" id="1093978"/>
    <lineage>
        <taxon>Eukaryota</taxon>
        <taxon>Metazoa</taxon>
        <taxon>Spiralia</taxon>
        <taxon>Lophotrochozoa</taxon>
        <taxon>Mollusca</taxon>
        <taxon>Gastropoda</taxon>
        <taxon>Heterobranchia</taxon>
        <taxon>Euthyneura</taxon>
        <taxon>Panpulmonata</taxon>
        <taxon>Sacoglossa</taxon>
        <taxon>Placobranchoidea</taxon>
        <taxon>Plakobranchidae</taxon>
        <taxon>Elysia</taxon>
    </lineage>
</organism>
<name>A0AAV4IMZ9_9GAST</name>
<sequence>MLQEPQKRESRGKDQYCWHLTPQGKWATAASSTGFGKWANREVEVAIDHHRSLTTCPELGVNNGSDQTGRALATGNRCNKRQRASVLQNTTPRETKGHARWSSAKYGEMDVYVYNMLCLRYNNLQFVWHLWESKLVWYSYVPQVSRVSKAWQSWLR</sequence>
<evidence type="ECO:0000313" key="1">
    <source>
        <dbReference type="EMBL" id="GFS11079.1"/>
    </source>
</evidence>
<comment type="caution">
    <text evidence="1">The sequence shown here is derived from an EMBL/GenBank/DDBJ whole genome shotgun (WGS) entry which is preliminary data.</text>
</comment>
<dbReference type="AlphaFoldDB" id="A0AAV4IMZ9"/>
<evidence type="ECO:0000313" key="2">
    <source>
        <dbReference type="Proteomes" id="UP000762676"/>
    </source>
</evidence>
<gene>
    <name evidence="1" type="ORF">ElyMa_006663200</name>
</gene>